<dbReference type="EMBL" id="PVBR01000008">
    <property type="protein sequence ID" value="PRD43111.1"/>
    <property type="molecule type" value="Genomic_DNA"/>
</dbReference>
<dbReference type="Proteomes" id="UP000239434">
    <property type="component" value="Unassembled WGS sequence"/>
</dbReference>
<gene>
    <name evidence="1" type="ORF">C5748_12955</name>
</gene>
<proteinExistence type="predicted"/>
<evidence type="ECO:0000313" key="1">
    <source>
        <dbReference type="EMBL" id="PRD43111.1"/>
    </source>
</evidence>
<accession>A0A2S9IRF5</accession>
<comment type="caution">
    <text evidence="1">The sequence shown here is derived from an EMBL/GenBank/DDBJ whole genome shotgun (WGS) entry which is preliminary data.</text>
</comment>
<organism evidence="1 2">
    <name type="scientific">Phyllobacterium phragmitis</name>
    <dbReference type="NCBI Taxonomy" id="2670329"/>
    <lineage>
        <taxon>Bacteria</taxon>
        <taxon>Pseudomonadati</taxon>
        <taxon>Pseudomonadota</taxon>
        <taxon>Alphaproteobacteria</taxon>
        <taxon>Hyphomicrobiales</taxon>
        <taxon>Phyllobacteriaceae</taxon>
        <taxon>Phyllobacterium</taxon>
    </lineage>
</organism>
<reference evidence="1 2" key="1">
    <citation type="submission" date="2018-02" db="EMBL/GenBank/DDBJ databases">
        <title>The draft genome of Phyllobacterium sp. 1N-3.</title>
        <authorList>
            <person name="Liu L."/>
            <person name="Li L."/>
            <person name="Zhang X."/>
            <person name="Wang T."/>
            <person name="Liang L."/>
        </authorList>
    </citation>
    <scope>NUCLEOTIDE SEQUENCE [LARGE SCALE GENOMIC DNA]</scope>
    <source>
        <strain evidence="1 2">1N-3</strain>
    </source>
</reference>
<sequence length="63" mass="7209">MLLKQQNYAQSIERSLAKGTSHATTENTEISVFKIIHTQLASGDRPNFTRSVRHVIEFPIQRL</sequence>
<name>A0A2S9IRF5_9HYPH</name>
<protein>
    <submittedName>
        <fullName evidence="1">Uncharacterized protein</fullName>
    </submittedName>
</protein>
<dbReference type="AlphaFoldDB" id="A0A2S9IRF5"/>
<keyword evidence="2" id="KW-1185">Reference proteome</keyword>
<evidence type="ECO:0000313" key="2">
    <source>
        <dbReference type="Proteomes" id="UP000239434"/>
    </source>
</evidence>